<feature type="transmembrane region" description="Helical" evidence="11">
    <location>
        <begin position="12"/>
        <end position="34"/>
    </location>
</feature>
<dbReference type="InterPro" id="IPR012902">
    <property type="entry name" value="N_methyl_site"/>
</dbReference>
<dbReference type="Pfam" id="PF07963">
    <property type="entry name" value="N_methyl"/>
    <property type="match status" value="1"/>
</dbReference>
<accession>A0ABW7GTT5</accession>
<evidence type="ECO:0000256" key="8">
    <source>
        <dbReference type="ARBA" id="ARBA00023136"/>
    </source>
</evidence>
<keyword evidence="4" id="KW-0488">Methylation</keyword>
<evidence type="ECO:0000313" key="13">
    <source>
        <dbReference type="EMBL" id="MFG6465403.1"/>
    </source>
</evidence>
<reference evidence="13 14" key="1">
    <citation type="submission" date="2024-08" db="EMBL/GenBank/DDBJ databases">
        <authorList>
            <person name="Lu H."/>
        </authorList>
    </citation>
    <scope>NUCLEOTIDE SEQUENCE [LARGE SCALE GENOMIC DNA]</scope>
    <source>
        <strain evidence="13 14">BYS87W</strain>
    </source>
</reference>
<comment type="similarity">
    <text evidence="9">Belongs to the GSP H family.</text>
</comment>
<evidence type="ECO:0000259" key="12">
    <source>
        <dbReference type="Pfam" id="PF12019"/>
    </source>
</evidence>
<evidence type="ECO:0000256" key="10">
    <source>
        <dbReference type="ARBA" id="ARBA00030775"/>
    </source>
</evidence>
<sequence length="207" mass="21150">MLIRSAQRGFSLIETMVVVIIMGLLLAAAAPNFASWIAGSRIRATAEGILAGLQYARSEATSRNAQVRFQLTTSLTNTCTRSTTAANWVVDMVDAVGGAADSVENQCNAVPSDTVAPSILQVRSAAETGNVTVTSTASQIIFDGLGRQVPIPPAAASAVAIDLTPGANGGQCAATGGRVTCLRIEVSTAGLVRMCNPAAQAADPQSC</sequence>
<dbReference type="Pfam" id="PF12019">
    <property type="entry name" value="GspH"/>
    <property type="match status" value="1"/>
</dbReference>
<evidence type="ECO:0000313" key="14">
    <source>
        <dbReference type="Proteomes" id="UP001606303"/>
    </source>
</evidence>
<keyword evidence="6 11" id="KW-0812">Transmembrane</keyword>
<name>A0ABW7GTT5_9BURK</name>
<evidence type="ECO:0000256" key="11">
    <source>
        <dbReference type="SAM" id="Phobius"/>
    </source>
</evidence>
<dbReference type="InterPro" id="IPR045584">
    <property type="entry name" value="Pilin-like"/>
</dbReference>
<keyword evidence="5" id="KW-0997">Cell inner membrane</keyword>
<evidence type="ECO:0000256" key="4">
    <source>
        <dbReference type="ARBA" id="ARBA00022481"/>
    </source>
</evidence>
<evidence type="ECO:0000256" key="9">
    <source>
        <dbReference type="ARBA" id="ARBA00025772"/>
    </source>
</evidence>
<evidence type="ECO:0000256" key="6">
    <source>
        <dbReference type="ARBA" id="ARBA00022692"/>
    </source>
</evidence>
<dbReference type="NCBIfam" id="TIGR02532">
    <property type="entry name" value="IV_pilin_GFxxxE"/>
    <property type="match status" value="1"/>
</dbReference>
<keyword evidence="14" id="KW-1185">Reference proteome</keyword>
<protein>
    <recommendedName>
        <fullName evidence="2">Type II secretion system protein H</fullName>
    </recommendedName>
    <alternativeName>
        <fullName evidence="10">General secretion pathway protein H</fullName>
    </alternativeName>
</protein>
<evidence type="ECO:0000256" key="3">
    <source>
        <dbReference type="ARBA" id="ARBA00022475"/>
    </source>
</evidence>
<evidence type="ECO:0000256" key="7">
    <source>
        <dbReference type="ARBA" id="ARBA00022989"/>
    </source>
</evidence>
<dbReference type="SUPFAM" id="SSF54523">
    <property type="entry name" value="Pili subunits"/>
    <property type="match status" value="1"/>
</dbReference>
<evidence type="ECO:0000256" key="2">
    <source>
        <dbReference type="ARBA" id="ARBA00021549"/>
    </source>
</evidence>
<comment type="caution">
    <text evidence="13">The sequence shown here is derived from an EMBL/GenBank/DDBJ whole genome shotgun (WGS) entry which is preliminary data.</text>
</comment>
<dbReference type="InterPro" id="IPR022346">
    <property type="entry name" value="T2SS_GspH"/>
</dbReference>
<keyword evidence="8 11" id="KW-0472">Membrane</keyword>
<dbReference type="Gene3D" id="3.55.40.10">
    <property type="entry name" value="minor pseudopilin epsh domain"/>
    <property type="match status" value="1"/>
</dbReference>
<organism evidence="13 14">
    <name type="scientific">Pelomonas baiyunensis</name>
    <dbReference type="NCBI Taxonomy" id="3299026"/>
    <lineage>
        <taxon>Bacteria</taxon>
        <taxon>Pseudomonadati</taxon>
        <taxon>Pseudomonadota</taxon>
        <taxon>Betaproteobacteria</taxon>
        <taxon>Burkholderiales</taxon>
        <taxon>Sphaerotilaceae</taxon>
        <taxon>Roseateles</taxon>
    </lineage>
</organism>
<dbReference type="RefSeq" id="WP_394380848.1">
    <property type="nucleotide sequence ID" value="NZ_JBIGIB010000001.1"/>
</dbReference>
<dbReference type="Proteomes" id="UP001606303">
    <property type="component" value="Unassembled WGS sequence"/>
</dbReference>
<dbReference type="EMBL" id="JBIGIB010000001">
    <property type="protein sequence ID" value="MFG6465403.1"/>
    <property type="molecule type" value="Genomic_DNA"/>
</dbReference>
<feature type="domain" description="General secretion pathway GspH" evidence="12">
    <location>
        <begin position="46"/>
        <end position="188"/>
    </location>
</feature>
<gene>
    <name evidence="13" type="ORF">ACG01O_02150</name>
</gene>
<keyword evidence="3" id="KW-1003">Cell membrane</keyword>
<comment type="subcellular location">
    <subcellularLocation>
        <location evidence="1">Cell inner membrane</location>
        <topology evidence="1">Single-pass membrane protein</topology>
    </subcellularLocation>
</comment>
<dbReference type="PROSITE" id="PS00409">
    <property type="entry name" value="PROKAR_NTER_METHYL"/>
    <property type="match status" value="1"/>
</dbReference>
<evidence type="ECO:0000256" key="1">
    <source>
        <dbReference type="ARBA" id="ARBA00004377"/>
    </source>
</evidence>
<keyword evidence="7 11" id="KW-1133">Transmembrane helix</keyword>
<proteinExistence type="inferred from homology"/>
<evidence type="ECO:0000256" key="5">
    <source>
        <dbReference type="ARBA" id="ARBA00022519"/>
    </source>
</evidence>